<name>A0ABD0LSI9_9CAEN</name>
<evidence type="ECO:0000313" key="2">
    <source>
        <dbReference type="Proteomes" id="UP001519460"/>
    </source>
</evidence>
<accession>A0ABD0LSI9</accession>
<dbReference type="AlphaFoldDB" id="A0ABD0LSI9"/>
<gene>
    <name evidence="1" type="ORF">BaRGS_00006495</name>
</gene>
<protein>
    <submittedName>
        <fullName evidence="1">Uncharacterized protein</fullName>
    </submittedName>
</protein>
<dbReference type="EMBL" id="JACVVK020000027">
    <property type="protein sequence ID" value="KAK7502131.1"/>
    <property type="molecule type" value="Genomic_DNA"/>
</dbReference>
<dbReference type="Proteomes" id="UP001519460">
    <property type="component" value="Unassembled WGS sequence"/>
</dbReference>
<organism evidence="1 2">
    <name type="scientific">Batillaria attramentaria</name>
    <dbReference type="NCBI Taxonomy" id="370345"/>
    <lineage>
        <taxon>Eukaryota</taxon>
        <taxon>Metazoa</taxon>
        <taxon>Spiralia</taxon>
        <taxon>Lophotrochozoa</taxon>
        <taxon>Mollusca</taxon>
        <taxon>Gastropoda</taxon>
        <taxon>Caenogastropoda</taxon>
        <taxon>Sorbeoconcha</taxon>
        <taxon>Cerithioidea</taxon>
        <taxon>Batillariidae</taxon>
        <taxon>Batillaria</taxon>
    </lineage>
</organism>
<reference evidence="1 2" key="1">
    <citation type="journal article" date="2023" name="Sci. Data">
        <title>Genome assembly of the Korean intertidal mud-creeper Batillaria attramentaria.</title>
        <authorList>
            <person name="Patra A.K."/>
            <person name="Ho P.T."/>
            <person name="Jun S."/>
            <person name="Lee S.J."/>
            <person name="Kim Y."/>
            <person name="Won Y.J."/>
        </authorList>
    </citation>
    <scope>NUCLEOTIDE SEQUENCE [LARGE SCALE GENOMIC DNA]</scope>
    <source>
        <strain evidence="1">Wonlab-2016</strain>
    </source>
</reference>
<sequence>MSTFYVIPCVIHIPAHTGKSRFRIPALYQALSNNTSSIGQYRFVKNSVDMEVLRKGQRLFDQRRRSIPSSTTGFSCTGNTSTGGVIRVMSLSLSPQKLGHAYINVVCPIPALYNNNTSRFFDPYTDTAVSLTGSLFPVMVSRRLLAALR</sequence>
<comment type="caution">
    <text evidence="1">The sequence shown here is derived from an EMBL/GenBank/DDBJ whole genome shotgun (WGS) entry which is preliminary data.</text>
</comment>
<evidence type="ECO:0000313" key="1">
    <source>
        <dbReference type="EMBL" id="KAK7502131.1"/>
    </source>
</evidence>
<keyword evidence="2" id="KW-1185">Reference proteome</keyword>
<proteinExistence type="predicted"/>